<sequence>HLGGFGYCLSGSASLFLTPFPNGFFGTWFVVLVALAGSAHPRVRADVGAQFNLTCSFKNISVRM</sequence>
<evidence type="ECO:0000313" key="2">
    <source>
        <dbReference type="EMBL" id="KAH9319631.1"/>
    </source>
</evidence>
<name>A0AA38GAR8_TAXCH</name>
<feature type="transmembrane region" description="Helical" evidence="1">
    <location>
        <begin position="20"/>
        <end position="39"/>
    </location>
</feature>
<gene>
    <name evidence="2" type="ORF">KI387_021400</name>
</gene>
<reference evidence="2 3" key="1">
    <citation type="journal article" date="2021" name="Nat. Plants">
        <title>The Taxus genome provides insights into paclitaxel biosynthesis.</title>
        <authorList>
            <person name="Xiong X."/>
            <person name="Gou J."/>
            <person name="Liao Q."/>
            <person name="Li Y."/>
            <person name="Zhou Q."/>
            <person name="Bi G."/>
            <person name="Li C."/>
            <person name="Du R."/>
            <person name="Wang X."/>
            <person name="Sun T."/>
            <person name="Guo L."/>
            <person name="Liang H."/>
            <person name="Lu P."/>
            <person name="Wu Y."/>
            <person name="Zhang Z."/>
            <person name="Ro D.K."/>
            <person name="Shang Y."/>
            <person name="Huang S."/>
            <person name="Yan J."/>
        </authorList>
    </citation>
    <scope>NUCLEOTIDE SEQUENCE [LARGE SCALE GENOMIC DNA]</scope>
    <source>
        <strain evidence="2">Ta-2019</strain>
    </source>
</reference>
<dbReference type="EMBL" id="JAHRHJ020000004">
    <property type="protein sequence ID" value="KAH9319631.1"/>
    <property type="molecule type" value="Genomic_DNA"/>
</dbReference>
<keyword evidence="1" id="KW-0472">Membrane</keyword>
<proteinExistence type="predicted"/>
<feature type="non-terminal residue" evidence="2">
    <location>
        <position position="1"/>
    </location>
</feature>
<feature type="non-terminal residue" evidence="2">
    <location>
        <position position="64"/>
    </location>
</feature>
<protein>
    <submittedName>
        <fullName evidence="2">Uncharacterized protein</fullName>
    </submittedName>
</protein>
<keyword evidence="1" id="KW-1133">Transmembrane helix</keyword>
<comment type="caution">
    <text evidence="2">The sequence shown here is derived from an EMBL/GenBank/DDBJ whole genome shotgun (WGS) entry which is preliminary data.</text>
</comment>
<accession>A0AA38GAR8</accession>
<evidence type="ECO:0000256" key="1">
    <source>
        <dbReference type="SAM" id="Phobius"/>
    </source>
</evidence>
<keyword evidence="1" id="KW-0812">Transmembrane</keyword>
<keyword evidence="3" id="KW-1185">Reference proteome</keyword>
<dbReference type="AlphaFoldDB" id="A0AA38GAR8"/>
<organism evidence="2 3">
    <name type="scientific">Taxus chinensis</name>
    <name type="common">Chinese yew</name>
    <name type="synonym">Taxus wallichiana var. chinensis</name>
    <dbReference type="NCBI Taxonomy" id="29808"/>
    <lineage>
        <taxon>Eukaryota</taxon>
        <taxon>Viridiplantae</taxon>
        <taxon>Streptophyta</taxon>
        <taxon>Embryophyta</taxon>
        <taxon>Tracheophyta</taxon>
        <taxon>Spermatophyta</taxon>
        <taxon>Pinopsida</taxon>
        <taxon>Pinidae</taxon>
        <taxon>Conifers II</taxon>
        <taxon>Cupressales</taxon>
        <taxon>Taxaceae</taxon>
        <taxon>Taxus</taxon>
    </lineage>
</organism>
<evidence type="ECO:0000313" key="3">
    <source>
        <dbReference type="Proteomes" id="UP000824469"/>
    </source>
</evidence>
<dbReference type="Proteomes" id="UP000824469">
    <property type="component" value="Unassembled WGS sequence"/>
</dbReference>